<accession>A0A2M4DB96</accession>
<evidence type="ECO:0000313" key="1">
    <source>
        <dbReference type="EMBL" id="MBW74843.1"/>
    </source>
</evidence>
<organism evidence="1">
    <name type="scientific">Anopheles darlingi</name>
    <name type="common">Mosquito</name>
    <dbReference type="NCBI Taxonomy" id="43151"/>
    <lineage>
        <taxon>Eukaryota</taxon>
        <taxon>Metazoa</taxon>
        <taxon>Ecdysozoa</taxon>
        <taxon>Arthropoda</taxon>
        <taxon>Hexapoda</taxon>
        <taxon>Insecta</taxon>
        <taxon>Pterygota</taxon>
        <taxon>Neoptera</taxon>
        <taxon>Endopterygota</taxon>
        <taxon>Diptera</taxon>
        <taxon>Nematocera</taxon>
        <taxon>Culicoidea</taxon>
        <taxon>Culicidae</taxon>
        <taxon>Anophelinae</taxon>
        <taxon>Anopheles</taxon>
    </lineage>
</organism>
<dbReference type="EMBL" id="GGFL01010665">
    <property type="protein sequence ID" value="MBW74843.1"/>
    <property type="molecule type" value="Transcribed_RNA"/>
</dbReference>
<sequence>MLFAFFRFQFFMTPDQVWPAGDTHFYNVLASPPMPQVSGGGGHSPPDSSWFLSGFQPSILPGQNGSPGPVQVVRNDFIFFPLP</sequence>
<name>A0A2M4DB96_ANODA</name>
<reference evidence="1" key="1">
    <citation type="submission" date="2018-01" db="EMBL/GenBank/DDBJ databases">
        <title>An insight into the sialome of Amazonian anophelines.</title>
        <authorList>
            <person name="Ribeiro J.M."/>
            <person name="Scarpassa V."/>
            <person name="Calvo E."/>
        </authorList>
    </citation>
    <scope>NUCLEOTIDE SEQUENCE</scope>
</reference>
<protein>
    <submittedName>
        <fullName evidence="1">Putative secreted protein</fullName>
    </submittedName>
</protein>
<proteinExistence type="predicted"/>
<dbReference type="AlphaFoldDB" id="A0A2M4DB96"/>